<evidence type="ECO:0000313" key="2">
    <source>
        <dbReference type="Proteomes" id="UP001501231"/>
    </source>
</evidence>
<organism evidence="1 2">
    <name type="scientific">Actinomadura vinacea</name>
    <dbReference type="NCBI Taxonomy" id="115336"/>
    <lineage>
        <taxon>Bacteria</taxon>
        <taxon>Bacillati</taxon>
        <taxon>Actinomycetota</taxon>
        <taxon>Actinomycetes</taxon>
        <taxon>Streptosporangiales</taxon>
        <taxon>Thermomonosporaceae</taxon>
        <taxon>Actinomadura</taxon>
    </lineage>
</organism>
<accession>A0ABP5VVC3</accession>
<keyword evidence="2" id="KW-1185">Reference proteome</keyword>
<dbReference type="EMBL" id="BAAARW010000006">
    <property type="protein sequence ID" value="GAA2410058.1"/>
    <property type="molecule type" value="Genomic_DNA"/>
</dbReference>
<dbReference type="Proteomes" id="UP001501231">
    <property type="component" value="Unassembled WGS sequence"/>
</dbReference>
<proteinExistence type="predicted"/>
<evidence type="ECO:0000313" key="1">
    <source>
        <dbReference type="EMBL" id="GAA2410058.1"/>
    </source>
</evidence>
<gene>
    <name evidence="1" type="ORF">GCM10010191_18440</name>
</gene>
<name>A0ABP5VVC3_9ACTN</name>
<comment type="caution">
    <text evidence="1">The sequence shown here is derived from an EMBL/GenBank/DDBJ whole genome shotgun (WGS) entry which is preliminary data.</text>
</comment>
<protein>
    <submittedName>
        <fullName evidence="1">Uncharacterized protein</fullName>
    </submittedName>
</protein>
<sequence length="200" mass="21908">MPMINWRAATEGFDPTFPDPLGELDLGFLGGGGLAPEVREDFGTMLKGLLQDVESKLAMGPDQHMKNATGMMTDASGTRELLADYEVDYAYDDDAVTTALLNMSKTIAGRAAELRSSALEYYVRMGEPGSAVSREVTIRRSTDWQNKDAEAPPGTLEAVVVDMEHRSGVAIAVFMPYQYHVGRLFLGDLLAGPSHRRFWS</sequence>
<reference evidence="2" key="1">
    <citation type="journal article" date="2019" name="Int. J. Syst. Evol. Microbiol.">
        <title>The Global Catalogue of Microorganisms (GCM) 10K type strain sequencing project: providing services to taxonomists for standard genome sequencing and annotation.</title>
        <authorList>
            <consortium name="The Broad Institute Genomics Platform"/>
            <consortium name="The Broad Institute Genome Sequencing Center for Infectious Disease"/>
            <person name="Wu L."/>
            <person name="Ma J."/>
        </authorList>
    </citation>
    <scope>NUCLEOTIDE SEQUENCE [LARGE SCALE GENOMIC DNA]</scope>
    <source>
        <strain evidence="2">JCM 3325</strain>
    </source>
</reference>